<evidence type="ECO:0000313" key="1">
    <source>
        <dbReference type="EMBL" id="ALZ46286.1"/>
    </source>
</evidence>
<name>A0A2Z1CA91_PSEPU</name>
<accession>A0A2Z1CA91</accession>
<protein>
    <submittedName>
        <fullName evidence="1">Uncharacterized protein</fullName>
    </submittedName>
</protein>
<dbReference type="AlphaFoldDB" id="A0A2Z1CA91"/>
<reference evidence="1" key="1">
    <citation type="journal article" date="2015" name="J. Antimicrob. Chemother.">
        <title>Genetic characterization of a novel blaDIM-2-carrying megaplasmid p12969-DIM from clinical Pseudomonas putida.</title>
        <authorList>
            <person name="Sun F."/>
            <person name="Zhou D."/>
            <person name="Wang Q."/>
            <person name="Feng J."/>
            <person name="Feng W."/>
            <person name="Luo W."/>
            <person name="Liu Y."/>
            <person name="Qiu X."/>
            <person name="Yin Z."/>
            <person name="Xia P."/>
        </authorList>
    </citation>
    <scope>NUCLEOTIDE SEQUENCE</scope>
    <source>
        <strain evidence="1">12969</strain>
        <plasmid evidence="1">p12969-DIM</plasmid>
    </source>
</reference>
<proteinExistence type="predicted"/>
<dbReference type="EMBL" id="KU130294">
    <property type="protein sequence ID" value="ALZ46286.1"/>
    <property type="molecule type" value="Genomic_DNA"/>
</dbReference>
<geneLocation type="plasmid" evidence="1">
    <name>p12969-DIM</name>
</geneLocation>
<sequence>MNRLERSSEELTALLATISQAEAQPV</sequence>
<organism evidence="1">
    <name type="scientific">Pseudomonas putida</name>
    <name type="common">Arthrobacter siderocapsulatus</name>
    <dbReference type="NCBI Taxonomy" id="303"/>
    <lineage>
        <taxon>Bacteria</taxon>
        <taxon>Pseudomonadati</taxon>
        <taxon>Pseudomonadota</taxon>
        <taxon>Gammaproteobacteria</taxon>
        <taxon>Pseudomonadales</taxon>
        <taxon>Pseudomonadaceae</taxon>
        <taxon>Pseudomonas</taxon>
    </lineage>
</organism>
<keyword evidence="1" id="KW-0614">Plasmid</keyword>